<reference evidence="13 14" key="1">
    <citation type="submission" date="2019-02" db="EMBL/GenBank/DDBJ databases">
        <title>Complete Genome Sequence and Methylome Analysis of free living Spirochaetas.</title>
        <authorList>
            <person name="Fomenkov A."/>
            <person name="Dubinina G."/>
            <person name="Leshcheva N."/>
            <person name="Mikheeva N."/>
            <person name="Grabovich M."/>
            <person name="Vincze T."/>
            <person name="Roberts R.J."/>
        </authorList>
    </citation>
    <scope>NUCLEOTIDE SEQUENCE [LARGE SCALE GENOMIC DNA]</scope>
    <source>
        <strain evidence="13 14">K2</strain>
    </source>
</reference>
<keyword evidence="8" id="KW-0066">ATP synthesis</keyword>
<keyword evidence="4 8" id="KW-0067">ATP-binding</keyword>
<keyword evidence="8" id="KW-0375">Hydrogen ion transport</keyword>
<evidence type="ECO:0000256" key="2">
    <source>
        <dbReference type="ARBA" id="ARBA00022448"/>
    </source>
</evidence>
<dbReference type="InterPro" id="IPR004100">
    <property type="entry name" value="ATPase_F1/V1/A1_a/bsu_N"/>
</dbReference>
<dbReference type="Proteomes" id="UP000324209">
    <property type="component" value="Chromosome"/>
</dbReference>
<evidence type="ECO:0000313" key="13">
    <source>
        <dbReference type="EMBL" id="QEN07714.1"/>
    </source>
</evidence>
<dbReference type="InterPro" id="IPR023366">
    <property type="entry name" value="ATP_synth_asu-like_sf"/>
</dbReference>
<proteinExistence type="inferred from homology"/>
<dbReference type="CDD" id="cd01426">
    <property type="entry name" value="ATP-synt_F1_V1_A1_AB_FliI_N"/>
    <property type="match status" value="1"/>
</dbReference>
<dbReference type="Gene3D" id="2.40.50.100">
    <property type="match status" value="1"/>
</dbReference>
<dbReference type="GO" id="GO:0042777">
    <property type="term" value="P:proton motive force-driven plasma membrane ATP synthesis"/>
    <property type="evidence" value="ECO:0007669"/>
    <property type="project" value="UniProtKB-UniRule"/>
</dbReference>
<dbReference type="Gene3D" id="1.10.1140.10">
    <property type="entry name" value="Bovine Mitochondrial F1-atpase, Atp Synthase Beta Chain, Chain D, domain 3"/>
    <property type="match status" value="1"/>
</dbReference>
<feature type="binding site" evidence="8">
    <location>
        <begin position="238"/>
        <end position="245"/>
    </location>
    <ligand>
        <name>ATP</name>
        <dbReference type="ChEBI" id="CHEBI:30616"/>
    </ligand>
</feature>
<evidence type="ECO:0000256" key="3">
    <source>
        <dbReference type="ARBA" id="ARBA00022741"/>
    </source>
</evidence>
<accession>A0A5C1QMD7</accession>
<keyword evidence="3 8" id="KW-0547">Nucleotide-binding</keyword>
<keyword evidence="14" id="KW-1185">Reference proteome</keyword>
<evidence type="ECO:0000256" key="1">
    <source>
        <dbReference type="ARBA" id="ARBA00008936"/>
    </source>
</evidence>
<dbReference type="InterPro" id="IPR031686">
    <property type="entry name" value="ATP-synth_a_Xtn"/>
</dbReference>
<feature type="domain" description="ATPase F1/V1/A1 complex alpha/beta subunit nucleotide-binding" evidence="9">
    <location>
        <begin position="219"/>
        <end position="439"/>
    </location>
</feature>
<keyword evidence="2 8" id="KW-0813">Transport</keyword>
<dbReference type="AlphaFoldDB" id="A0A5C1QMD7"/>
<dbReference type="InterPro" id="IPR024034">
    <property type="entry name" value="ATPase_F1/V1_b/a_C"/>
</dbReference>
<evidence type="ECO:0000256" key="6">
    <source>
        <dbReference type="ARBA" id="ARBA00023065"/>
    </source>
</evidence>
<dbReference type="GO" id="GO:0046961">
    <property type="term" value="F:proton-transporting ATPase activity, rotational mechanism"/>
    <property type="evidence" value="ECO:0007669"/>
    <property type="project" value="InterPro"/>
</dbReference>
<dbReference type="EC" id="7.1.2.2" evidence="8"/>
<dbReference type="Gene3D" id="2.40.30.20">
    <property type="match status" value="1"/>
</dbReference>
<evidence type="ECO:0000259" key="9">
    <source>
        <dbReference type="Pfam" id="PF00006"/>
    </source>
</evidence>
<evidence type="ECO:0000256" key="4">
    <source>
        <dbReference type="ARBA" id="ARBA00022840"/>
    </source>
</evidence>
<name>A0A5C1QMD7_9SPIO</name>
<comment type="catalytic activity">
    <reaction evidence="8">
        <text>ATP + H2O + 4 H(+)(in) = ADP + phosphate + 5 H(+)(out)</text>
        <dbReference type="Rhea" id="RHEA:57720"/>
        <dbReference type="ChEBI" id="CHEBI:15377"/>
        <dbReference type="ChEBI" id="CHEBI:15378"/>
        <dbReference type="ChEBI" id="CHEBI:30616"/>
        <dbReference type="ChEBI" id="CHEBI:43474"/>
        <dbReference type="ChEBI" id="CHEBI:456216"/>
        <dbReference type="EC" id="7.1.2.2"/>
    </reaction>
</comment>
<keyword evidence="6 8" id="KW-0406">Ion transport</keyword>
<feature type="domain" description="ATP synthase A/B type C-terminal" evidence="12">
    <location>
        <begin position="453"/>
        <end position="518"/>
    </location>
</feature>
<evidence type="ECO:0000256" key="7">
    <source>
        <dbReference type="ARBA" id="ARBA00054855"/>
    </source>
</evidence>
<dbReference type="EMBL" id="CP036150">
    <property type="protein sequence ID" value="QEN07714.1"/>
    <property type="molecule type" value="Genomic_DNA"/>
</dbReference>
<dbReference type="PANTHER" id="PTHR43607:SF1">
    <property type="entry name" value="H(+)-TRANSPORTING TWO-SECTOR ATPASE"/>
    <property type="match status" value="1"/>
</dbReference>
<dbReference type="Pfam" id="PF02874">
    <property type="entry name" value="ATP-synt_ab_N"/>
    <property type="match status" value="1"/>
</dbReference>
<dbReference type="HAMAP" id="MF_00309">
    <property type="entry name" value="ATP_synth_A_arch"/>
    <property type="match status" value="1"/>
</dbReference>
<feature type="domain" description="ATPase F1/V1/A1 complex alpha/beta subunit N-terminal" evidence="10">
    <location>
        <begin position="7"/>
        <end position="69"/>
    </location>
</feature>
<evidence type="ECO:0000259" key="12">
    <source>
        <dbReference type="Pfam" id="PF22919"/>
    </source>
</evidence>
<dbReference type="Pfam" id="PF22919">
    <property type="entry name" value="ATP-synt_VA_C"/>
    <property type="match status" value="1"/>
</dbReference>
<evidence type="ECO:0000259" key="11">
    <source>
        <dbReference type="Pfam" id="PF16886"/>
    </source>
</evidence>
<comment type="function">
    <text evidence="7 8">Produces ATP from ADP in the presence of a proton gradient across the membrane. The V-type alpha chain is a catalytic subunit.</text>
</comment>
<dbReference type="InterPro" id="IPR000194">
    <property type="entry name" value="ATPase_F1/V1/A1_a/bsu_nucl-bd"/>
</dbReference>
<dbReference type="InterPro" id="IPR055190">
    <property type="entry name" value="ATP-synt_VA_C"/>
</dbReference>
<gene>
    <name evidence="8" type="primary">atpA</name>
    <name evidence="13" type="ORF">EXM22_06820</name>
</gene>
<dbReference type="Pfam" id="PF00006">
    <property type="entry name" value="ATP-synt_ab"/>
    <property type="match status" value="1"/>
</dbReference>
<dbReference type="Pfam" id="PF16886">
    <property type="entry name" value="ATP-synt_ab_Xtn"/>
    <property type="match status" value="1"/>
</dbReference>
<dbReference type="CDD" id="cd01134">
    <property type="entry name" value="V_A-ATPase_A"/>
    <property type="match status" value="1"/>
</dbReference>
<dbReference type="PROSITE" id="PS00152">
    <property type="entry name" value="ATPASE_ALPHA_BETA"/>
    <property type="match status" value="1"/>
</dbReference>
<dbReference type="SUPFAM" id="SSF52540">
    <property type="entry name" value="P-loop containing nucleoside triphosphate hydrolases"/>
    <property type="match status" value="1"/>
</dbReference>
<dbReference type="PANTHER" id="PTHR43607">
    <property type="entry name" value="V-TYPE PROTON ATPASE CATALYTIC SUBUNIT A"/>
    <property type="match status" value="1"/>
</dbReference>
<dbReference type="InterPro" id="IPR027417">
    <property type="entry name" value="P-loop_NTPase"/>
</dbReference>
<dbReference type="Gene3D" id="3.40.50.300">
    <property type="entry name" value="P-loop containing nucleotide triphosphate hydrolases"/>
    <property type="match status" value="1"/>
</dbReference>
<feature type="domain" description="ATPsynthase alpha/beta subunit barrel-sandwich" evidence="11">
    <location>
        <begin position="112"/>
        <end position="199"/>
    </location>
</feature>
<dbReference type="NCBIfam" id="NF003220">
    <property type="entry name" value="PRK04192.1"/>
    <property type="match status" value="1"/>
</dbReference>
<dbReference type="RefSeq" id="WP_149485794.1">
    <property type="nucleotide sequence ID" value="NZ_CP036150.1"/>
</dbReference>
<protein>
    <recommendedName>
        <fullName evidence="8">V-type ATP synthase alpha chain</fullName>
        <ecNumber evidence="8">7.1.2.2</ecNumber>
    </recommendedName>
    <alternativeName>
        <fullName evidence="8">V-ATPase subunit A</fullName>
    </alternativeName>
</protein>
<keyword evidence="5 8" id="KW-1278">Translocase</keyword>
<evidence type="ECO:0000259" key="10">
    <source>
        <dbReference type="Pfam" id="PF02874"/>
    </source>
</evidence>
<dbReference type="KEGG" id="ock:EXM22_06820"/>
<evidence type="ECO:0000256" key="8">
    <source>
        <dbReference type="HAMAP-Rule" id="MF_00309"/>
    </source>
</evidence>
<comment type="similarity">
    <text evidence="1 8">Belongs to the ATPase alpha/beta chains family.</text>
</comment>
<dbReference type="InterPro" id="IPR022878">
    <property type="entry name" value="V-ATPase_asu"/>
</dbReference>
<dbReference type="GO" id="GO:0046933">
    <property type="term" value="F:proton-transporting ATP synthase activity, rotational mechanism"/>
    <property type="evidence" value="ECO:0007669"/>
    <property type="project" value="UniProtKB-UniRule"/>
</dbReference>
<evidence type="ECO:0000313" key="14">
    <source>
        <dbReference type="Proteomes" id="UP000324209"/>
    </source>
</evidence>
<evidence type="ECO:0000256" key="5">
    <source>
        <dbReference type="ARBA" id="ARBA00022967"/>
    </source>
</evidence>
<dbReference type="GO" id="GO:0005524">
    <property type="term" value="F:ATP binding"/>
    <property type="evidence" value="ECO:0007669"/>
    <property type="project" value="UniProtKB-UniRule"/>
</dbReference>
<sequence>MKSSGKVVGVNGNMVTVEVAGTVQLNEVGYVLTEGKKLKSEIIRVNGDRVQMQVFEITKGIGIGDPVEFSKELLAVELGPGLLGQVYDGLQNPLPELAKKAGHFLERGFYLDPLPKDQMWEFTPVVKEGDTVAKADVIGSVPEGPFTHQVLVPFSLLDNYIVKSIKPKGSYTLKDTVAEVEDSKGNLIPLTMSFQWPVKKAVNCYAERLKPVEPMVTQVRLIDTFLPVAKGGTYCIPGPFGAGKTVLQQITSKFADVDIVIVAACGERAGEVVETLKEFPELLDPKTGRSLMERTIIICNTSSMPVASREASVYTAVTLAEYYRQMGLDVLLLADSTSRWAQAMREMSGRLEEIPGEEAFPAYLESTIAGFYERAGLVRLKDGRKGSVTIGGTVSPAGGNFEEPVTQATLKVVGAFHGLSRERSDARKYPAIHPIDSWSKYSGIIDPHKTEYAYNILFRANEIESMMKVVGEEGTSLQDFIQYQKGELLDAAYFQQNSFDPVDAAVSPDRQKYVFNLMMEILTAELDLSSKDEARSWFNQLRQLILDYNGSEWQCDGFKKLEGEIKKFIADKKIRVDEKAAALMAKN</sequence>
<organism evidence="13 14">
    <name type="scientific">Oceanispirochaeta crateris</name>
    <dbReference type="NCBI Taxonomy" id="2518645"/>
    <lineage>
        <taxon>Bacteria</taxon>
        <taxon>Pseudomonadati</taxon>
        <taxon>Spirochaetota</taxon>
        <taxon>Spirochaetia</taxon>
        <taxon>Spirochaetales</taxon>
        <taxon>Spirochaetaceae</taxon>
        <taxon>Oceanispirochaeta</taxon>
    </lineage>
</organism>
<dbReference type="InterPro" id="IPR020003">
    <property type="entry name" value="ATPase_a/bsu_AS"/>
</dbReference>
<dbReference type="OrthoDB" id="9803053at2"/>